<evidence type="ECO:0000313" key="3">
    <source>
        <dbReference type="Proteomes" id="UP000223828"/>
    </source>
</evidence>
<protein>
    <recommendedName>
        <fullName evidence="4">DUF5079 domain-containing protein</fullName>
    </recommendedName>
</protein>
<evidence type="ECO:0000313" key="2">
    <source>
        <dbReference type="EMBL" id="PHK48730.1"/>
    </source>
</evidence>
<dbReference type="RefSeq" id="WP_099091159.1">
    <property type="nucleotide sequence ID" value="NZ_MRZN01000025.1"/>
</dbReference>
<dbReference type="OrthoDB" id="2411449at2"/>
<evidence type="ECO:0008006" key="4">
    <source>
        <dbReference type="Google" id="ProtNLM"/>
    </source>
</evidence>
<feature type="transmembrane region" description="Helical" evidence="1">
    <location>
        <begin position="86"/>
        <end position="110"/>
    </location>
</feature>
<keyword evidence="1" id="KW-0812">Transmembrane</keyword>
<gene>
    <name evidence="2" type="ORF">BTJ66_11885</name>
</gene>
<dbReference type="AlphaFoldDB" id="A0A2C6WHZ1"/>
<keyword evidence="1" id="KW-0472">Membrane</keyword>
<sequence>MNLNKSIDELRKPATQAVSLITLFIILFSSLTLLFGLEYENVTFYLKIVTIIELIIIGVSLLQYIRFINFKDENLVNKKILKNYARFLTVVNIVGTYNVVFAFSNVFYFVALQNDIDLYKYWLLNFVTMLVCFLLFTLGGVFFILNINF</sequence>
<evidence type="ECO:0000256" key="1">
    <source>
        <dbReference type="SAM" id="Phobius"/>
    </source>
</evidence>
<dbReference type="Pfam" id="PF16882">
    <property type="entry name" value="DUF5079"/>
    <property type="match status" value="1"/>
</dbReference>
<dbReference type="Proteomes" id="UP000223828">
    <property type="component" value="Unassembled WGS sequence"/>
</dbReference>
<dbReference type="EMBL" id="MRZN01000025">
    <property type="protein sequence ID" value="PHK48730.1"/>
    <property type="molecule type" value="Genomic_DNA"/>
</dbReference>
<name>A0A2C6WHZ1_9STAP</name>
<dbReference type="InterPro" id="IPR031690">
    <property type="entry name" value="DUF5079"/>
</dbReference>
<feature type="transmembrane region" description="Helical" evidence="1">
    <location>
        <begin position="122"/>
        <end position="145"/>
    </location>
</feature>
<comment type="caution">
    <text evidence="2">The sequence shown here is derived from an EMBL/GenBank/DDBJ whole genome shotgun (WGS) entry which is preliminary data.</text>
</comment>
<reference evidence="3" key="1">
    <citation type="submission" date="2017-10" db="EMBL/GenBank/DDBJ databases">
        <title>Staphylococcus edaphicus sp. nov., isolated in Antarctica, harbouring mecC gene and genomic islands essential in adaptation to extreme environment.</title>
        <authorList>
            <person name="Pantucek R."/>
            <person name="Sedlacek I."/>
            <person name="Indrakova A."/>
            <person name="Vrbovska V."/>
            <person name="Maslanova I."/>
            <person name="Kovarovic V."/>
            <person name="Svec P."/>
            <person name="Kralova S."/>
            <person name="Kristofova L."/>
            <person name="Keklakova J."/>
            <person name="Petras P."/>
            <person name="Doskar J."/>
        </authorList>
    </citation>
    <scope>NUCLEOTIDE SEQUENCE [LARGE SCALE GENOMIC DNA]</scope>
    <source>
        <strain evidence="3">CCM 5085</strain>
    </source>
</reference>
<accession>A0A2C6WHZ1</accession>
<proteinExistence type="predicted"/>
<feature type="transmembrane region" description="Helical" evidence="1">
    <location>
        <begin position="43"/>
        <end position="65"/>
    </location>
</feature>
<feature type="transmembrane region" description="Helical" evidence="1">
    <location>
        <begin position="20"/>
        <end position="37"/>
    </location>
</feature>
<organism evidence="2 3">
    <name type="scientific">Staphylococcus edaphicus</name>
    <dbReference type="NCBI Taxonomy" id="1955013"/>
    <lineage>
        <taxon>Bacteria</taxon>
        <taxon>Bacillati</taxon>
        <taxon>Bacillota</taxon>
        <taxon>Bacilli</taxon>
        <taxon>Bacillales</taxon>
        <taxon>Staphylococcaceae</taxon>
        <taxon>Staphylococcus</taxon>
    </lineage>
</organism>
<keyword evidence="1" id="KW-1133">Transmembrane helix</keyword>